<dbReference type="EMBL" id="JACEIK010001068">
    <property type="protein sequence ID" value="MCD7465654.1"/>
    <property type="molecule type" value="Genomic_DNA"/>
</dbReference>
<gene>
    <name evidence="1" type="ORF">HAX54_001687</name>
</gene>
<protein>
    <submittedName>
        <fullName evidence="1">Uncharacterized protein</fullName>
    </submittedName>
</protein>
<accession>A0ABS8T4V1</accession>
<sequence length="142" mass="16090">LAAHASMRPIVLPVREMAGCGVNPAQRESRRGGMVQGQKVTGQAGQTRSKEYLKEQNLIFLLTFQLARGAHPYFSQYFSPKLHLSHKVFSTSSPKSQRTLFFLKFHQNGSKSQQRERCGFFKPWKQKVKGTQESSMKDASMP</sequence>
<evidence type="ECO:0000313" key="1">
    <source>
        <dbReference type="EMBL" id="MCD7465654.1"/>
    </source>
</evidence>
<organism evidence="1 2">
    <name type="scientific">Datura stramonium</name>
    <name type="common">Jimsonweed</name>
    <name type="synonym">Common thornapple</name>
    <dbReference type="NCBI Taxonomy" id="4076"/>
    <lineage>
        <taxon>Eukaryota</taxon>
        <taxon>Viridiplantae</taxon>
        <taxon>Streptophyta</taxon>
        <taxon>Embryophyta</taxon>
        <taxon>Tracheophyta</taxon>
        <taxon>Spermatophyta</taxon>
        <taxon>Magnoliopsida</taxon>
        <taxon>eudicotyledons</taxon>
        <taxon>Gunneridae</taxon>
        <taxon>Pentapetalae</taxon>
        <taxon>asterids</taxon>
        <taxon>lamiids</taxon>
        <taxon>Solanales</taxon>
        <taxon>Solanaceae</taxon>
        <taxon>Solanoideae</taxon>
        <taxon>Datureae</taxon>
        <taxon>Datura</taxon>
    </lineage>
</organism>
<reference evidence="1 2" key="1">
    <citation type="journal article" date="2021" name="BMC Genomics">
        <title>Datura genome reveals duplications of psychoactive alkaloid biosynthetic genes and high mutation rate following tissue culture.</title>
        <authorList>
            <person name="Rajewski A."/>
            <person name="Carter-House D."/>
            <person name="Stajich J."/>
            <person name="Litt A."/>
        </authorList>
    </citation>
    <scope>NUCLEOTIDE SEQUENCE [LARGE SCALE GENOMIC DNA]</scope>
    <source>
        <strain evidence="1">AR-01</strain>
    </source>
</reference>
<evidence type="ECO:0000313" key="2">
    <source>
        <dbReference type="Proteomes" id="UP000823775"/>
    </source>
</evidence>
<feature type="non-terminal residue" evidence="1">
    <location>
        <position position="1"/>
    </location>
</feature>
<name>A0ABS8T4V1_DATST</name>
<proteinExistence type="predicted"/>
<keyword evidence="2" id="KW-1185">Reference proteome</keyword>
<dbReference type="Proteomes" id="UP000823775">
    <property type="component" value="Unassembled WGS sequence"/>
</dbReference>
<comment type="caution">
    <text evidence="1">The sequence shown here is derived from an EMBL/GenBank/DDBJ whole genome shotgun (WGS) entry which is preliminary data.</text>
</comment>